<dbReference type="Proteomes" id="UP000182894">
    <property type="component" value="Unassembled WGS sequence"/>
</dbReference>
<evidence type="ECO:0000313" key="2">
    <source>
        <dbReference type="Proteomes" id="UP000182894"/>
    </source>
</evidence>
<name>A0A1G8TFX0_9PSED</name>
<evidence type="ECO:0000313" key="1">
    <source>
        <dbReference type="EMBL" id="SDJ40323.1"/>
    </source>
</evidence>
<gene>
    <name evidence="1" type="ORF">SAMN05216605_12865</name>
</gene>
<reference evidence="2" key="1">
    <citation type="submission" date="2016-10" db="EMBL/GenBank/DDBJ databases">
        <authorList>
            <person name="Varghese N."/>
            <person name="Submissions S."/>
        </authorList>
    </citation>
    <scope>NUCLEOTIDE SEQUENCE [LARGE SCALE GENOMIC DNA]</scope>
    <source>
        <strain evidence="2">ATCC 700689</strain>
    </source>
</reference>
<accession>A0A1G8TFX0</accession>
<dbReference type="EMBL" id="FNCO01000028">
    <property type="protein sequence ID" value="SDJ40323.1"/>
    <property type="molecule type" value="Genomic_DNA"/>
</dbReference>
<protein>
    <submittedName>
        <fullName evidence="1">Uncharacterized protein</fullName>
    </submittedName>
</protein>
<dbReference type="STRING" id="89065.SAMN05216605_12865"/>
<dbReference type="AlphaFoldDB" id="A0A1G8TFX0"/>
<keyword evidence="2" id="KW-1185">Reference proteome</keyword>
<organism evidence="1 2">
    <name type="scientific">Pseudomonas abietaniphila</name>
    <dbReference type="NCBI Taxonomy" id="89065"/>
    <lineage>
        <taxon>Bacteria</taxon>
        <taxon>Pseudomonadati</taxon>
        <taxon>Pseudomonadota</taxon>
        <taxon>Gammaproteobacteria</taxon>
        <taxon>Pseudomonadales</taxon>
        <taxon>Pseudomonadaceae</taxon>
        <taxon>Pseudomonas</taxon>
    </lineage>
</organism>
<proteinExistence type="predicted"/>
<sequence>MAAARVIQSWGMAYAYLSTGREKVMSEDMEKALRMALKAVLIAAGKQGLDLEDLSNAAADELLQYREYDSLHVPMAINEIEVAVDALA</sequence>